<evidence type="ECO:0008006" key="3">
    <source>
        <dbReference type="Google" id="ProtNLM"/>
    </source>
</evidence>
<protein>
    <recommendedName>
        <fullName evidence="3">Type 4 fimbrial biogenesis protein PilX N-terminal domain-containing protein</fullName>
    </recommendedName>
</protein>
<evidence type="ECO:0000313" key="1">
    <source>
        <dbReference type="EMBL" id="KKR88932.1"/>
    </source>
</evidence>
<comment type="caution">
    <text evidence="1">The sequence shown here is derived from an EMBL/GenBank/DDBJ whole genome shotgun (WGS) entry which is preliminary data.</text>
</comment>
<dbReference type="Proteomes" id="UP000033918">
    <property type="component" value="Unassembled WGS sequence"/>
</dbReference>
<evidence type="ECO:0000313" key="2">
    <source>
        <dbReference type="Proteomes" id="UP000033918"/>
    </source>
</evidence>
<sequence>MTMGNKGQAMLLAVLLIGSGILTMTAVSGYLTLQRVRMSSDTVNSTKAVFAADAGIECELFNYFKRASVNCGKLFFEDNKVSIKTSIVVDASSTPRYIKSIGSASRAYRAFMMGFGGATSTLP</sequence>
<dbReference type="EMBL" id="LCAK01000003">
    <property type="protein sequence ID" value="KKR88932.1"/>
    <property type="molecule type" value="Genomic_DNA"/>
</dbReference>
<proteinExistence type="predicted"/>
<accession>A0A0G0XML2</accession>
<organism evidence="1 2">
    <name type="scientific">Candidatus Wolfebacteria bacterium GW2011_GWB1_41_12</name>
    <dbReference type="NCBI Taxonomy" id="1619006"/>
    <lineage>
        <taxon>Bacteria</taxon>
        <taxon>Candidatus Wolfeibacteriota</taxon>
    </lineage>
</organism>
<reference evidence="1 2" key="1">
    <citation type="journal article" date="2015" name="Nature">
        <title>rRNA introns, odd ribosomes, and small enigmatic genomes across a large radiation of phyla.</title>
        <authorList>
            <person name="Brown C.T."/>
            <person name="Hug L.A."/>
            <person name="Thomas B.C."/>
            <person name="Sharon I."/>
            <person name="Castelle C.J."/>
            <person name="Singh A."/>
            <person name="Wilkins M.J."/>
            <person name="Williams K.H."/>
            <person name="Banfield J.F."/>
        </authorList>
    </citation>
    <scope>NUCLEOTIDE SEQUENCE [LARGE SCALE GENOMIC DNA]</scope>
</reference>
<name>A0A0G0XML2_9BACT</name>
<gene>
    <name evidence="1" type="ORF">UU38_C0003G0184</name>
</gene>
<dbReference type="AlphaFoldDB" id="A0A0G0XML2"/>